<dbReference type="EMBL" id="FNTJ01000001">
    <property type="protein sequence ID" value="SEB78237.1"/>
    <property type="molecule type" value="Genomic_DNA"/>
</dbReference>
<proteinExistence type="predicted"/>
<reference evidence="2" key="1">
    <citation type="submission" date="2016-10" db="EMBL/GenBank/DDBJ databases">
        <authorList>
            <person name="Varghese N."/>
            <person name="Submissions S."/>
        </authorList>
    </citation>
    <scope>NUCLEOTIDE SEQUENCE [LARGE SCALE GENOMIC DNA]</scope>
    <source>
        <strain evidence="2">DSM 9751</strain>
    </source>
</reference>
<dbReference type="InterPro" id="IPR011250">
    <property type="entry name" value="OMP/PagP_B-barrel"/>
</dbReference>
<organism evidence="1 2">
    <name type="scientific">Pseudomonas saponiphila</name>
    <dbReference type="NCBI Taxonomy" id="556534"/>
    <lineage>
        <taxon>Bacteria</taxon>
        <taxon>Pseudomonadati</taxon>
        <taxon>Pseudomonadota</taxon>
        <taxon>Gammaproteobacteria</taxon>
        <taxon>Pseudomonadales</taxon>
        <taxon>Pseudomonadaceae</taxon>
        <taxon>Pseudomonas</taxon>
    </lineage>
</organism>
<dbReference type="AlphaFoldDB" id="A0A1H4M616"/>
<sequence>MTDAITIQNPRNRGGSTGHVLAKRSVTFTEIRNVVDDLNFGGFINIWGRYDRFVLSGDIMYVDTTDIHDVGPLPAFSIPGLGVIPPGGNIDAKVDTKQFTATLMGGYRVIDAPGFSLDALAGARVWHISNRVKVTGSLGGLSKSVSYHESFGWVDPLVGLRAFLPITQKLSVQGQADIGGFGAGSDFTWSTLVTVNYAFRDNLSTSVGYKLLDVDYDYNGHVYDTRLSGPALGMTYRF</sequence>
<name>A0A1H4M616_9PSED</name>
<dbReference type="RefSeq" id="WP_208605254.1">
    <property type="nucleotide sequence ID" value="NZ_FNTJ01000001.1"/>
</dbReference>
<evidence type="ECO:0000313" key="2">
    <source>
        <dbReference type="Proteomes" id="UP000198982"/>
    </source>
</evidence>
<dbReference type="SUPFAM" id="SSF56925">
    <property type="entry name" value="OMPA-like"/>
    <property type="match status" value="1"/>
</dbReference>
<evidence type="ECO:0008006" key="3">
    <source>
        <dbReference type="Google" id="ProtNLM"/>
    </source>
</evidence>
<gene>
    <name evidence="1" type="ORF">SAMN05216178_2236</name>
</gene>
<dbReference type="Proteomes" id="UP000198982">
    <property type="component" value="Unassembled WGS sequence"/>
</dbReference>
<accession>A0A1H4M616</accession>
<keyword evidence="2" id="KW-1185">Reference proteome</keyword>
<evidence type="ECO:0000313" key="1">
    <source>
        <dbReference type="EMBL" id="SEB78237.1"/>
    </source>
</evidence>
<protein>
    <recommendedName>
        <fullName evidence="3">Outer membrane protein beta-barrel domain-containing protein</fullName>
    </recommendedName>
</protein>